<accession>A0A284S8K0</accession>
<evidence type="ECO:0000313" key="3">
    <source>
        <dbReference type="Proteomes" id="UP000219338"/>
    </source>
</evidence>
<keyword evidence="3" id="KW-1185">Reference proteome</keyword>
<dbReference type="AlphaFoldDB" id="A0A284S8K0"/>
<proteinExistence type="predicted"/>
<dbReference type="EMBL" id="FUEG01000042">
    <property type="protein sequence ID" value="SJL17300.1"/>
    <property type="molecule type" value="Genomic_DNA"/>
</dbReference>
<organism evidence="2 3">
    <name type="scientific">Armillaria ostoyae</name>
    <name type="common">Armillaria root rot fungus</name>
    <dbReference type="NCBI Taxonomy" id="47428"/>
    <lineage>
        <taxon>Eukaryota</taxon>
        <taxon>Fungi</taxon>
        <taxon>Dikarya</taxon>
        <taxon>Basidiomycota</taxon>
        <taxon>Agaricomycotina</taxon>
        <taxon>Agaricomycetes</taxon>
        <taxon>Agaricomycetidae</taxon>
        <taxon>Agaricales</taxon>
        <taxon>Marasmiineae</taxon>
        <taxon>Physalacriaceae</taxon>
        <taxon>Armillaria</taxon>
    </lineage>
</organism>
<dbReference type="STRING" id="47428.A0A284S8K0"/>
<dbReference type="Proteomes" id="UP000219338">
    <property type="component" value="Unassembled WGS sequence"/>
</dbReference>
<feature type="region of interest" description="Disordered" evidence="1">
    <location>
        <begin position="1"/>
        <end position="39"/>
    </location>
</feature>
<evidence type="ECO:0000256" key="1">
    <source>
        <dbReference type="SAM" id="MobiDB-lite"/>
    </source>
</evidence>
<name>A0A284S8K0_ARMOS</name>
<feature type="compositionally biased region" description="Polar residues" evidence="1">
    <location>
        <begin position="1"/>
        <end position="18"/>
    </location>
</feature>
<protein>
    <submittedName>
        <fullName evidence="2">Uncharacterized protein</fullName>
    </submittedName>
</protein>
<dbReference type="OrthoDB" id="10479282at2759"/>
<reference evidence="3" key="1">
    <citation type="journal article" date="2017" name="Nat. Ecol. Evol.">
        <title>Genome expansion and lineage-specific genetic innovations in the forest pathogenic fungi Armillaria.</title>
        <authorList>
            <person name="Sipos G."/>
            <person name="Prasanna A.N."/>
            <person name="Walter M.C."/>
            <person name="O'Connor E."/>
            <person name="Balint B."/>
            <person name="Krizsan K."/>
            <person name="Kiss B."/>
            <person name="Hess J."/>
            <person name="Varga T."/>
            <person name="Slot J."/>
            <person name="Riley R."/>
            <person name="Boka B."/>
            <person name="Rigling D."/>
            <person name="Barry K."/>
            <person name="Lee J."/>
            <person name="Mihaltcheva S."/>
            <person name="LaButti K."/>
            <person name="Lipzen A."/>
            <person name="Waldron R."/>
            <person name="Moloney N.M."/>
            <person name="Sperisen C."/>
            <person name="Kredics L."/>
            <person name="Vagvoelgyi C."/>
            <person name="Patrignani A."/>
            <person name="Fitzpatrick D."/>
            <person name="Nagy I."/>
            <person name="Doyle S."/>
            <person name="Anderson J.B."/>
            <person name="Grigoriev I.V."/>
            <person name="Gueldener U."/>
            <person name="Muensterkoetter M."/>
            <person name="Nagy L.G."/>
        </authorList>
    </citation>
    <scope>NUCLEOTIDE SEQUENCE [LARGE SCALE GENOMIC DNA]</scope>
    <source>
        <strain evidence="3">C18/9</strain>
    </source>
</reference>
<sequence length="132" mass="14278">MDSPPSVASVSDGNTDLNAPSEAVEETQHLTGSDFSEDGEPVLEVTADSSATVQREVPSASLVVGPQIDPVDEESNSGLDIDFDYIYGEKFFSDRYRRKWGITLPQVTLSAFTETGQAESSIKVPKQRSYTG</sequence>
<evidence type="ECO:0000313" key="2">
    <source>
        <dbReference type="EMBL" id="SJL17300.1"/>
    </source>
</evidence>
<gene>
    <name evidence="2" type="ORF">ARMOST_20849</name>
</gene>